<protein>
    <recommendedName>
        <fullName evidence="6">Ubiquitinyl hydrolase 1</fullName>
    </recommendedName>
</protein>
<proteinExistence type="predicted"/>
<dbReference type="InterPro" id="IPR035927">
    <property type="entry name" value="DUSP-like_sf"/>
</dbReference>
<dbReference type="PROSITE" id="PS50235">
    <property type="entry name" value="USP_3"/>
    <property type="match status" value="1"/>
</dbReference>
<dbReference type="InterPro" id="IPR006615">
    <property type="entry name" value="Pept_C19_DUSP"/>
</dbReference>
<organism evidence="4 5">
    <name type="scientific">Cyclostephanos tholiformis</name>
    <dbReference type="NCBI Taxonomy" id="382380"/>
    <lineage>
        <taxon>Eukaryota</taxon>
        <taxon>Sar</taxon>
        <taxon>Stramenopiles</taxon>
        <taxon>Ochrophyta</taxon>
        <taxon>Bacillariophyta</taxon>
        <taxon>Coscinodiscophyceae</taxon>
        <taxon>Thalassiosirophycidae</taxon>
        <taxon>Stephanodiscales</taxon>
        <taxon>Stephanodiscaceae</taxon>
        <taxon>Cyclostephanos</taxon>
    </lineage>
</organism>
<evidence type="ECO:0000256" key="1">
    <source>
        <dbReference type="SAM" id="MobiDB-lite"/>
    </source>
</evidence>
<dbReference type="Pfam" id="PF06337">
    <property type="entry name" value="DUSP"/>
    <property type="match status" value="1"/>
</dbReference>
<feature type="region of interest" description="Disordered" evidence="1">
    <location>
        <begin position="931"/>
        <end position="954"/>
    </location>
</feature>
<dbReference type="PROSITE" id="PS51283">
    <property type="entry name" value="DUSP"/>
    <property type="match status" value="1"/>
</dbReference>
<evidence type="ECO:0000313" key="5">
    <source>
        <dbReference type="Proteomes" id="UP001530377"/>
    </source>
</evidence>
<dbReference type="Gene3D" id="3.90.70.10">
    <property type="entry name" value="Cysteine proteinases"/>
    <property type="match status" value="2"/>
</dbReference>
<feature type="compositionally biased region" description="Polar residues" evidence="1">
    <location>
        <begin position="935"/>
        <end position="949"/>
    </location>
</feature>
<dbReference type="Pfam" id="PF00443">
    <property type="entry name" value="UCH"/>
    <property type="match status" value="1"/>
</dbReference>
<dbReference type="Proteomes" id="UP001530377">
    <property type="component" value="Unassembled WGS sequence"/>
</dbReference>
<dbReference type="Gene3D" id="2.30.30.140">
    <property type="match status" value="2"/>
</dbReference>
<dbReference type="SMART" id="SM00695">
    <property type="entry name" value="DUSP"/>
    <property type="match status" value="1"/>
</dbReference>
<dbReference type="EMBL" id="JALLPB020000269">
    <property type="protein sequence ID" value="KAL3811303.1"/>
    <property type="molecule type" value="Genomic_DNA"/>
</dbReference>
<keyword evidence="5" id="KW-1185">Reference proteome</keyword>
<dbReference type="PANTHER" id="PTHR21646">
    <property type="entry name" value="UBIQUITIN CARBOXYL-TERMINAL HYDROLASE"/>
    <property type="match status" value="1"/>
</dbReference>
<reference evidence="4 5" key="1">
    <citation type="submission" date="2024-10" db="EMBL/GenBank/DDBJ databases">
        <title>Updated reference genomes for cyclostephanoid diatoms.</title>
        <authorList>
            <person name="Roberts W.R."/>
            <person name="Alverson A.J."/>
        </authorList>
    </citation>
    <scope>NUCLEOTIDE SEQUENCE [LARGE SCALE GENOMIC DNA]</scope>
    <source>
        <strain evidence="4 5">AJA228-03</strain>
    </source>
</reference>
<sequence>MNDIVLDSIMFCLFGTGILPTAQMEFQLVAQRWIDWNLTNVAENSPAPFRDGDDSPLPAPLPVKGGLRRMFSMTHALDLPSEEVVKSVGEFNYVWGGIGGSDGKGGLGNGVVYCIDKRWWDEWVAFSGWRNRPKSDLTSMPKSLKRPRELSTERLIDRSPGSISSGSRGSYEPMKSSVVSGVDYVLVPPGVWNVLYEMYGGGPPLPRMIFPDYGNRGTYMNGGVDGGDVHVGDESVEVISHEAEPVQHYPKEMPLSVRVATHPWIVHCQICDPQQPFRKGDAGQLSIRIMVVPEQPLWRLFGEIVVRLPICYAKARDSHGEGRSRLWRFENTASTAGSRYGPWALLCKNRCAEIPIITSSYDKYKERWETYAEKHSVESIGISDGMRLMYEFAVANKDGTFTWPREAAAKATTARRIADEDAKFRLLLRGLGTDSEPLKAPIIRTMVDAMDSTGCWYQAIIVNVDNTTMASGDTESDGHFVDGPASNHSNADEFREYTHVRVNFNSRTGNHEEWIDVKSDRLAVRGRMTSGSVENIDSDSNSEEANSSSETKSRLAAGISKKKDTNETTNPDPNNNAVCLFPSYGACGLMNLGNTCYANSGWQCMSYLPLLRSYLLSGQFKINGDINMDNPLGTGGKIIEEFSDLLRFMWSGKFGARAPQKFRVFLGKCRSQYSGADQQDAQELINDMFDMLHEDGNRVKKKPYVEALEDKFIEKSELSRVGQEAWRRFLRRNRSAISDLSTGQLFNRVTCPECNHSSPKFDEFNMLSLPFPTMTEVIFQCTVVRRATALNCFNFVENWRHHKDLPLPKEVNSSPPSKELIFEEYIIPMSRLADIGDLKMKLQNLSGIQAKDMRVCKKEDIATNTSDNNHSFTNTHTRVSLLPDKEGPCLRLLQQESLDDDPSPIFVSIIAFETTLYVRPIEHQYILKNEKSDDASTTASERSNDSAIQTAARKREDDEIAQEYLKVYGDGNECIIFDTNPTLLAKAISRNLWPKEDKDFTLGLRVDAIDHRNYWFPGSVIELVEPKEGETDQTIMKVKIHFDNYASKWDEIYSIESFTLGRVCPLYSHASPRSKPTEFVVHHRCFDRKSKTNYLFGQSFYIQCHNEWSTARAGAHILAQALRFLKVSAFDSTENGNKMNGNARGVTPDSRKVISHVIRTLIASDKKCVESAVGFGQKTKKNDNHTDINFMSDTLRKKLEKVLPLLPFELRVITQEKEDHFPFSLVRTICNYMGARHALVLHWRENSEESPNDKPMRLLYAPPRPVIHPESRALLNAKKKDELGNNAIKRQLSSTSSHGGLHIGACLTEFCKEQQLEATCNWRCPRCEVVREGKQSMTLWHLPDLLTFHLKRFSASSRWREKISTRGLSSYRAKYAGVVCQRVTALQRIER</sequence>
<dbReference type="SUPFAM" id="SSF143791">
    <property type="entry name" value="DUSP-like"/>
    <property type="match status" value="1"/>
</dbReference>
<comment type="caution">
    <text evidence="4">The sequence shown here is derived from an EMBL/GenBank/DDBJ whole genome shotgun (WGS) entry which is preliminary data.</text>
</comment>
<evidence type="ECO:0000313" key="4">
    <source>
        <dbReference type="EMBL" id="KAL3811303.1"/>
    </source>
</evidence>
<accession>A0ABD3REN1</accession>
<feature type="domain" description="DUSP" evidence="3">
    <location>
        <begin position="76"/>
        <end position="210"/>
    </location>
</feature>
<gene>
    <name evidence="4" type="ORF">ACHAXA_007165</name>
</gene>
<feature type="region of interest" description="Disordered" evidence="1">
    <location>
        <begin position="526"/>
        <end position="574"/>
    </location>
</feature>
<dbReference type="InterPro" id="IPR038765">
    <property type="entry name" value="Papain-like_cys_pep_sf"/>
</dbReference>
<name>A0ABD3REN1_9STRA</name>
<dbReference type="InterPro" id="IPR001394">
    <property type="entry name" value="Peptidase_C19_UCH"/>
</dbReference>
<evidence type="ECO:0008006" key="6">
    <source>
        <dbReference type="Google" id="ProtNLM"/>
    </source>
</evidence>
<dbReference type="PANTHER" id="PTHR21646:SF46">
    <property type="entry name" value="UBIQUITIN CARBOXYL-TERMINAL HYDROLASE"/>
    <property type="match status" value="1"/>
</dbReference>
<dbReference type="Gene3D" id="3.30.2230.10">
    <property type="entry name" value="DUSP-like"/>
    <property type="match status" value="1"/>
</dbReference>
<evidence type="ECO:0000259" key="3">
    <source>
        <dbReference type="PROSITE" id="PS51283"/>
    </source>
</evidence>
<evidence type="ECO:0000259" key="2">
    <source>
        <dbReference type="PROSITE" id="PS50235"/>
    </source>
</evidence>
<dbReference type="InterPro" id="IPR028889">
    <property type="entry name" value="USP"/>
</dbReference>
<dbReference type="SUPFAM" id="SSF54001">
    <property type="entry name" value="Cysteine proteinases"/>
    <property type="match status" value="1"/>
</dbReference>
<feature type="domain" description="USP" evidence="2">
    <location>
        <begin position="587"/>
        <end position="1391"/>
    </location>
</feature>
<dbReference type="InterPro" id="IPR050185">
    <property type="entry name" value="Ub_carboxyl-term_hydrolase"/>
</dbReference>
<feature type="region of interest" description="Disordered" evidence="1">
    <location>
        <begin position="475"/>
        <end position="494"/>
    </location>
</feature>